<evidence type="ECO:0000313" key="1">
    <source>
        <dbReference type="EMBL" id="OAE26343.1"/>
    </source>
</evidence>
<comment type="caution">
    <text evidence="1">The sequence shown here is derived from an EMBL/GenBank/DDBJ whole genome shotgun (WGS) entry which is preliminary data.</text>
</comment>
<evidence type="ECO:0000313" key="2">
    <source>
        <dbReference type="Proteomes" id="UP000077202"/>
    </source>
</evidence>
<accession>A0A176W155</accession>
<dbReference type="EMBL" id="LVLJ01002190">
    <property type="protein sequence ID" value="OAE26343.1"/>
    <property type="molecule type" value="Genomic_DNA"/>
</dbReference>
<name>A0A176W155_MARPO</name>
<dbReference type="Proteomes" id="UP000077202">
    <property type="component" value="Unassembled WGS sequence"/>
</dbReference>
<dbReference type="AlphaFoldDB" id="A0A176W155"/>
<proteinExistence type="predicted"/>
<protein>
    <submittedName>
        <fullName evidence="1">Uncharacterized protein</fullName>
    </submittedName>
</protein>
<reference evidence="1" key="1">
    <citation type="submission" date="2016-03" db="EMBL/GenBank/DDBJ databases">
        <title>Mechanisms controlling the formation of the plant cell surface in tip-growing cells are functionally conserved among land plants.</title>
        <authorList>
            <person name="Honkanen S."/>
            <person name="Jones V.A."/>
            <person name="Morieri G."/>
            <person name="Champion C."/>
            <person name="Hetherington A.J."/>
            <person name="Kelly S."/>
            <person name="Saint-Marcoux D."/>
            <person name="Proust H."/>
            <person name="Prescott H."/>
            <person name="Dolan L."/>
        </authorList>
    </citation>
    <scope>NUCLEOTIDE SEQUENCE [LARGE SCALE GENOMIC DNA]</scope>
    <source>
        <tissue evidence="1">Whole gametophyte</tissue>
    </source>
</reference>
<gene>
    <name evidence="1" type="ORF">AXG93_4324s1090</name>
</gene>
<organism evidence="1 2">
    <name type="scientific">Marchantia polymorpha subsp. ruderalis</name>
    <dbReference type="NCBI Taxonomy" id="1480154"/>
    <lineage>
        <taxon>Eukaryota</taxon>
        <taxon>Viridiplantae</taxon>
        <taxon>Streptophyta</taxon>
        <taxon>Embryophyta</taxon>
        <taxon>Marchantiophyta</taxon>
        <taxon>Marchantiopsida</taxon>
        <taxon>Marchantiidae</taxon>
        <taxon>Marchantiales</taxon>
        <taxon>Marchantiaceae</taxon>
        <taxon>Marchantia</taxon>
    </lineage>
</organism>
<keyword evidence="2" id="KW-1185">Reference proteome</keyword>
<sequence length="132" mass="14195">MALSAVHVVGMLETAGDSICEAARGGNLEAKRSSLSYVGASEMYGLMSAHSKAKVTLSAAINGASSLPRADDRAEVSRKNAFTEIPVWHFLVILERRGGWSKGGRGKDMIAGFIISFLWLKRSRYVPLLTAP</sequence>